<feature type="chain" id="PRO_5016149643" evidence="1">
    <location>
        <begin position="21"/>
        <end position="725"/>
    </location>
</feature>
<accession>A0A2W7SF39</accession>
<feature type="domain" description="DUF5916" evidence="3">
    <location>
        <begin position="237"/>
        <end position="337"/>
    </location>
</feature>
<dbReference type="InterPro" id="IPR010502">
    <property type="entry name" value="Carb-bd_dom_fam9"/>
</dbReference>
<protein>
    <submittedName>
        <fullName evidence="4">Carbohydrate binding protein with CBM9 domain</fullName>
    </submittedName>
</protein>
<dbReference type="GO" id="GO:0016052">
    <property type="term" value="P:carbohydrate catabolic process"/>
    <property type="evidence" value="ECO:0007669"/>
    <property type="project" value="InterPro"/>
</dbReference>
<dbReference type="RefSeq" id="WP_111296412.1">
    <property type="nucleotide sequence ID" value="NZ_QKZV01000007.1"/>
</dbReference>
<dbReference type="Proteomes" id="UP000249720">
    <property type="component" value="Unassembled WGS sequence"/>
</dbReference>
<keyword evidence="5" id="KW-1185">Reference proteome</keyword>
<dbReference type="GO" id="GO:0030246">
    <property type="term" value="F:carbohydrate binding"/>
    <property type="evidence" value="ECO:0007669"/>
    <property type="project" value="InterPro"/>
</dbReference>
<dbReference type="OrthoDB" id="9786766at2"/>
<sequence length="725" mass="84522">MMKYCFFVILFIIFINDSSAQKKNASFQYVMHKIHTPIKIDGKMDEAIWQKAPVANHFFMVLPMDTSLAKVKTEVRMLYDNHNIYMLAICYNTTKSDMMVESLHRDFNFLKNDNFIFFLDPFDDQTNGFSFGANAAGAEWDGAMYEGGKVDLNWDNKWLSVVKHYDNYWIFEAAIPFKSIRYKNGIKEWGINFSRNDLKTAEKSSWIPIPRQFPTAALAYTGTLVLDSAPPLYKKNISLIPYVLTNWQKDYTNNTNGSLNQRVGLDAKISVTPALNLDFTLHPDFSQVEVDQQVTNLSRFELFYPEKRQFFLENNDLFGDFGITNIQPFFSRRIGLDAPINAGVRLSGKLNKDWRIGAMDMETQQMTSSYLPNQNFSVLALQRRVFQRSSIGFIYVDKTALNYHPGKDSTKPIYSSFNRNLGLQYNLASPNNVWTGKMLLLKSFSPDVSGKDWAQAANINYNSRKWNIIGAYEYVGKNYSAETGYVPRSNYIRFNPQIIRYFFPNGGPILSHGPQFNFSYYFNTQWQKTDYENTFLYLITFRNKFSVDFYAAHDYVQLLQPFDPTNTGKDSLITGSLHQWNTVGFDINSQPQQLFTYSCSFRYGGYYANGKHLAIYSTIGYRFQPFVNINMNFSYNYLQLPAPWGNTPFYLVGPRIDLTFTKNFYFTTYVQYNNQLNNLNINSRLQWRYKPASDLFLVYTDNYFPAPFMVKNRELVLKFNYWWNL</sequence>
<evidence type="ECO:0000259" key="2">
    <source>
        <dbReference type="Pfam" id="PF06452"/>
    </source>
</evidence>
<dbReference type="GO" id="GO:0004553">
    <property type="term" value="F:hydrolase activity, hydrolyzing O-glycosyl compounds"/>
    <property type="evidence" value="ECO:0007669"/>
    <property type="project" value="InterPro"/>
</dbReference>
<feature type="signal peptide" evidence="1">
    <location>
        <begin position="1"/>
        <end position="20"/>
    </location>
</feature>
<evidence type="ECO:0000256" key="1">
    <source>
        <dbReference type="SAM" id="SignalP"/>
    </source>
</evidence>
<gene>
    <name evidence="4" type="ORF">LX80_02205</name>
</gene>
<dbReference type="SUPFAM" id="SSF49344">
    <property type="entry name" value="CBD9-like"/>
    <property type="match status" value="1"/>
</dbReference>
<dbReference type="Gene3D" id="2.60.40.1190">
    <property type="match status" value="1"/>
</dbReference>
<keyword evidence="1" id="KW-0732">Signal</keyword>
<evidence type="ECO:0000259" key="3">
    <source>
        <dbReference type="Pfam" id="PF19313"/>
    </source>
</evidence>
<evidence type="ECO:0000313" key="4">
    <source>
        <dbReference type="EMBL" id="PZX61475.1"/>
    </source>
</evidence>
<dbReference type="AlphaFoldDB" id="A0A2W7SF39"/>
<dbReference type="Pfam" id="PF06452">
    <property type="entry name" value="CBM9_1"/>
    <property type="match status" value="1"/>
</dbReference>
<comment type="caution">
    <text evidence="4">The sequence shown here is derived from an EMBL/GenBank/DDBJ whole genome shotgun (WGS) entry which is preliminary data.</text>
</comment>
<dbReference type="InterPro" id="IPR045670">
    <property type="entry name" value="DUF5916"/>
</dbReference>
<organism evidence="4 5">
    <name type="scientific">Hydrotalea sandarakina</name>
    <dbReference type="NCBI Taxonomy" id="1004304"/>
    <lineage>
        <taxon>Bacteria</taxon>
        <taxon>Pseudomonadati</taxon>
        <taxon>Bacteroidota</taxon>
        <taxon>Chitinophagia</taxon>
        <taxon>Chitinophagales</taxon>
        <taxon>Chitinophagaceae</taxon>
        <taxon>Hydrotalea</taxon>
    </lineage>
</organism>
<evidence type="ECO:0000313" key="5">
    <source>
        <dbReference type="Proteomes" id="UP000249720"/>
    </source>
</evidence>
<dbReference type="Pfam" id="PF19313">
    <property type="entry name" value="DUF5916"/>
    <property type="match status" value="1"/>
</dbReference>
<proteinExistence type="predicted"/>
<dbReference type="EMBL" id="QKZV01000007">
    <property type="protein sequence ID" value="PZX61475.1"/>
    <property type="molecule type" value="Genomic_DNA"/>
</dbReference>
<feature type="domain" description="Carbohydrate-binding" evidence="2">
    <location>
        <begin position="40"/>
        <end position="203"/>
    </location>
</feature>
<name>A0A2W7SF39_9BACT</name>
<reference evidence="4 5" key="1">
    <citation type="submission" date="2018-06" db="EMBL/GenBank/DDBJ databases">
        <title>Genomic Encyclopedia of Archaeal and Bacterial Type Strains, Phase II (KMG-II): from individual species to whole genera.</title>
        <authorList>
            <person name="Goeker M."/>
        </authorList>
    </citation>
    <scope>NUCLEOTIDE SEQUENCE [LARGE SCALE GENOMIC DNA]</scope>
    <source>
        <strain evidence="4 5">DSM 23241</strain>
    </source>
</reference>
<dbReference type="CDD" id="cd09618">
    <property type="entry name" value="CBM9_like_2"/>
    <property type="match status" value="1"/>
</dbReference>